<feature type="compositionally biased region" description="Basic residues" evidence="1">
    <location>
        <begin position="187"/>
        <end position="197"/>
    </location>
</feature>
<protein>
    <submittedName>
        <fullName evidence="2">Uncharacterized protein</fullName>
    </submittedName>
</protein>
<accession>A0A9N8JT41</accession>
<dbReference type="AlphaFoldDB" id="A0A9N8JT41"/>
<feature type="region of interest" description="Disordered" evidence="1">
    <location>
        <begin position="1"/>
        <end position="23"/>
    </location>
</feature>
<gene>
    <name evidence="2" type="ORF">AWRI4233_LOCUS2892</name>
</gene>
<dbReference type="Proteomes" id="UP000714618">
    <property type="component" value="Unassembled WGS sequence"/>
</dbReference>
<dbReference type="EMBL" id="CAIJEO010000004">
    <property type="protein sequence ID" value="CAD0090825.1"/>
    <property type="molecule type" value="Genomic_DNA"/>
</dbReference>
<reference evidence="2" key="1">
    <citation type="submission" date="2020-06" db="EMBL/GenBank/DDBJ databases">
        <authorList>
            <person name="Onetto C."/>
        </authorList>
    </citation>
    <scope>NUCLEOTIDE SEQUENCE</scope>
</reference>
<proteinExistence type="predicted"/>
<name>A0A9N8JT41_9PEZI</name>
<evidence type="ECO:0000313" key="3">
    <source>
        <dbReference type="Proteomes" id="UP000714618"/>
    </source>
</evidence>
<keyword evidence="3" id="KW-1185">Reference proteome</keyword>
<organism evidence="2 3">
    <name type="scientific">Aureobasidium mustum</name>
    <dbReference type="NCBI Taxonomy" id="2773714"/>
    <lineage>
        <taxon>Eukaryota</taxon>
        <taxon>Fungi</taxon>
        <taxon>Dikarya</taxon>
        <taxon>Ascomycota</taxon>
        <taxon>Pezizomycotina</taxon>
        <taxon>Dothideomycetes</taxon>
        <taxon>Dothideomycetidae</taxon>
        <taxon>Dothideales</taxon>
        <taxon>Saccotheciaceae</taxon>
        <taxon>Aureobasidium</taxon>
    </lineage>
</organism>
<feature type="compositionally biased region" description="Acidic residues" evidence="1">
    <location>
        <begin position="1"/>
        <end position="17"/>
    </location>
</feature>
<evidence type="ECO:0000256" key="1">
    <source>
        <dbReference type="SAM" id="MobiDB-lite"/>
    </source>
</evidence>
<sequence length="197" mass="21907">MVDDDDDDAEGEPDEEVNGAAHTMVDAGAVPTKGAMFKPIQPLSPPNSTLSVANNNNVNGTIEHRHQELAPPSTVANDPWAQGGVPWYLELFDIDGTTVHEERWSGRDAMSEELTDLDEEEVAVLCDKPSASVEADDNAKSRTRSSARIKRAEENSTTSNEEENAPAEVQQTEEQRAERERKDKANARRRAQRRRKW</sequence>
<dbReference type="OrthoDB" id="20839at2759"/>
<feature type="compositionally biased region" description="Basic and acidic residues" evidence="1">
    <location>
        <begin position="173"/>
        <end position="186"/>
    </location>
</feature>
<evidence type="ECO:0000313" key="2">
    <source>
        <dbReference type="EMBL" id="CAD0090825.1"/>
    </source>
</evidence>
<comment type="caution">
    <text evidence="2">The sequence shown here is derived from an EMBL/GenBank/DDBJ whole genome shotgun (WGS) entry which is preliminary data.</text>
</comment>
<feature type="region of interest" description="Disordered" evidence="1">
    <location>
        <begin position="127"/>
        <end position="197"/>
    </location>
</feature>